<protein>
    <submittedName>
        <fullName evidence="1">Uncharacterized protein</fullName>
    </submittedName>
</protein>
<reference evidence="1 2" key="1">
    <citation type="journal article" date="2015" name="Genome Announc.">
        <title>Complete Genome Sequence of Methylobacterium aquaticum Strain 22A, Isolated from Racomitrium japonicum Moss.</title>
        <authorList>
            <person name="Tani A."/>
            <person name="Ogura Y."/>
            <person name="Hayashi T."/>
            <person name="Kimbara K."/>
        </authorList>
    </citation>
    <scope>NUCLEOTIDE SEQUENCE [LARGE SCALE GENOMIC DNA]</scope>
    <source>
        <strain evidence="1 2">MA-22A</strain>
        <plasmid evidence="2">Plasmid pMaq22A_1p DNA</plasmid>
    </source>
</reference>
<keyword evidence="1" id="KW-0614">Plasmid</keyword>
<reference evidence="2" key="2">
    <citation type="submission" date="2015-01" db="EMBL/GenBank/DDBJ databases">
        <title>Complete genome sequence of Methylobacterium aquaticum strain 22A.</title>
        <authorList>
            <person name="Tani A."/>
            <person name="Ogura Y."/>
            <person name="Hayashi T."/>
        </authorList>
    </citation>
    <scope>NUCLEOTIDE SEQUENCE [LARGE SCALE GENOMIC DNA]</scope>
    <source>
        <strain evidence="2">MA-22A</strain>
        <plasmid evidence="2">Plasmid pMaq22A_1p DNA</plasmid>
    </source>
</reference>
<evidence type="ECO:0000313" key="2">
    <source>
        <dbReference type="Proteomes" id="UP000061432"/>
    </source>
</evidence>
<name>A0A0C6FQ32_9HYPH</name>
<dbReference type="Proteomes" id="UP000061432">
    <property type="component" value="Plasmid pMaq22A_1p"/>
</dbReference>
<accession>A0A0C6FQ32</accession>
<organism evidence="1 2">
    <name type="scientific">Methylobacterium aquaticum</name>
    <dbReference type="NCBI Taxonomy" id="270351"/>
    <lineage>
        <taxon>Bacteria</taxon>
        <taxon>Pseudomonadati</taxon>
        <taxon>Pseudomonadota</taxon>
        <taxon>Alphaproteobacteria</taxon>
        <taxon>Hyphomicrobiales</taxon>
        <taxon>Methylobacteriaceae</taxon>
        <taxon>Methylobacterium</taxon>
    </lineage>
</organism>
<sequence>MPFVEIYRNLTRKAWSVRVGGRVVAHVQAIALVGVTLRASEAGRLRCLRTGTRDVHAWARGTVTEGARPPGAVRLRYQLTEPGFRAGGQIVTAAAAAWFEADGSAWIEGGGGADLDFQRLAHRCDALDAARWAGM</sequence>
<dbReference type="AlphaFoldDB" id="A0A0C6FQ32"/>
<proteinExistence type="predicted"/>
<dbReference type="KEGG" id="maqu:Maq22A_1p34710"/>
<gene>
    <name evidence="1" type="ORF">Maq22A_1p34710</name>
</gene>
<evidence type="ECO:0000313" key="1">
    <source>
        <dbReference type="EMBL" id="BAQ49202.1"/>
    </source>
</evidence>
<dbReference type="EMBL" id="AP014705">
    <property type="protein sequence ID" value="BAQ49202.1"/>
    <property type="molecule type" value="Genomic_DNA"/>
</dbReference>
<dbReference type="Pfam" id="PF25735">
    <property type="entry name" value="Phage_L5_gp82"/>
    <property type="match status" value="1"/>
</dbReference>
<geneLocation type="plasmid" evidence="2">
    <name>pMaq22A_1p DNA</name>
</geneLocation>
<dbReference type="InterPro" id="IPR058002">
    <property type="entry name" value="Gp82"/>
</dbReference>